<protein>
    <submittedName>
        <fullName evidence="1">MFS transporter</fullName>
    </submittedName>
</protein>
<name>A0ACB5RVH9_9PEZI</name>
<evidence type="ECO:0000313" key="2">
    <source>
        <dbReference type="Proteomes" id="UP001165186"/>
    </source>
</evidence>
<reference evidence="1" key="1">
    <citation type="submission" date="2024-09" db="EMBL/GenBank/DDBJ databases">
        <title>Draft Genome Sequences of Neofusicoccum parvum.</title>
        <authorList>
            <person name="Ashida A."/>
            <person name="Camagna M."/>
            <person name="Tanaka A."/>
            <person name="Takemoto D."/>
        </authorList>
    </citation>
    <scope>NUCLEOTIDE SEQUENCE</scope>
    <source>
        <strain evidence="1">PPO83</strain>
    </source>
</reference>
<keyword evidence="2" id="KW-1185">Reference proteome</keyword>
<dbReference type="Proteomes" id="UP001165186">
    <property type="component" value="Unassembled WGS sequence"/>
</dbReference>
<proteinExistence type="predicted"/>
<accession>A0ACB5RVH9</accession>
<comment type="caution">
    <text evidence="1">The sequence shown here is derived from an EMBL/GenBank/DDBJ whole genome shotgun (WGS) entry which is preliminary data.</text>
</comment>
<gene>
    <name evidence="1" type="primary">g10521</name>
    <name evidence="1" type="ORF">NpPPO83_00010521</name>
</gene>
<sequence>MILMVAGGHGSNAVVVAWTQKTMLRPRVKRAADVALVNAVGNISQVFSSYLYQDDSAPRYILTAITFRLVLQKGNRDLDRGTKQLIAQACMIVKRSFREWKWGLLTRTQ</sequence>
<evidence type="ECO:0000313" key="1">
    <source>
        <dbReference type="EMBL" id="GME24501.1"/>
    </source>
</evidence>
<dbReference type="EMBL" id="BSXG01000013">
    <property type="protein sequence ID" value="GME24501.1"/>
    <property type="molecule type" value="Genomic_DNA"/>
</dbReference>
<organism evidence="1 2">
    <name type="scientific">Neofusicoccum parvum</name>
    <dbReference type="NCBI Taxonomy" id="310453"/>
    <lineage>
        <taxon>Eukaryota</taxon>
        <taxon>Fungi</taxon>
        <taxon>Dikarya</taxon>
        <taxon>Ascomycota</taxon>
        <taxon>Pezizomycotina</taxon>
        <taxon>Dothideomycetes</taxon>
        <taxon>Dothideomycetes incertae sedis</taxon>
        <taxon>Botryosphaeriales</taxon>
        <taxon>Botryosphaeriaceae</taxon>
        <taxon>Neofusicoccum</taxon>
    </lineage>
</organism>